<reference evidence="2 3" key="1">
    <citation type="journal article" date="2018" name="Sci. Rep.">
        <title>Genomic signatures of local adaptation to the degree of environmental predictability in rotifers.</title>
        <authorList>
            <person name="Franch-Gras L."/>
            <person name="Hahn C."/>
            <person name="Garcia-Roger E.M."/>
            <person name="Carmona M.J."/>
            <person name="Serra M."/>
            <person name="Gomez A."/>
        </authorList>
    </citation>
    <scope>NUCLEOTIDE SEQUENCE [LARGE SCALE GENOMIC DNA]</scope>
    <source>
        <strain evidence="2">HYR1</strain>
    </source>
</reference>
<feature type="domain" description="MULE transposase" evidence="1">
    <location>
        <begin position="211"/>
        <end position="302"/>
    </location>
</feature>
<comment type="caution">
    <text evidence="2">The sequence shown here is derived from an EMBL/GenBank/DDBJ whole genome shotgun (WGS) entry which is preliminary data.</text>
</comment>
<proteinExistence type="predicted"/>
<dbReference type="PANTHER" id="PTHR47160">
    <property type="entry name" value="PUTATIVE-RELATED"/>
    <property type="match status" value="1"/>
</dbReference>
<dbReference type="Gene3D" id="2.20.25.240">
    <property type="match status" value="1"/>
</dbReference>
<gene>
    <name evidence="2" type="ORF">BpHYR1_049558</name>
</gene>
<keyword evidence="3" id="KW-1185">Reference proteome</keyword>
<dbReference type="AlphaFoldDB" id="A0A3M7QZH3"/>
<evidence type="ECO:0000259" key="1">
    <source>
        <dbReference type="Pfam" id="PF10551"/>
    </source>
</evidence>
<evidence type="ECO:0000313" key="3">
    <source>
        <dbReference type="Proteomes" id="UP000276133"/>
    </source>
</evidence>
<dbReference type="OrthoDB" id="93990at2759"/>
<dbReference type="STRING" id="10195.A0A3M7QZH3"/>
<organism evidence="2 3">
    <name type="scientific">Brachionus plicatilis</name>
    <name type="common">Marine rotifer</name>
    <name type="synonym">Brachionus muelleri</name>
    <dbReference type="NCBI Taxonomy" id="10195"/>
    <lineage>
        <taxon>Eukaryota</taxon>
        <taxon>Metazoa</taxon>
        <taxon>Spiralia</taxon>
        <taxon>Gnathifera</taxon>
        <taxon>Rotifera</taxon>
        <taxon>Eurotatoria</taxon>
        <taxon>Monogononta</taxon>
        <taxon>Pseudotrocha</taxon>
        <taxon>Ploima</taxon>
        <taxon>Brachionidae</taxon>
        <taxon>Brachionus</taxon>
    </lineage>
</organism>
<dbReference type="PANTHER" id="PTHR47160:SF8">
    <property type="entry name" value="MULE TRANSPOSASE DOMAIN-CONTAINING PROTEIN"/>
    <property type="match status" value="1"/>
</dbReference>
<protein>
    <recommendedName>
        <fullName evidence="1">MULE transposase domain-containing protein</fullName>
    </recommendedName>
</protein>
<accession>A0A3M7QZH3</accession>
<dbReference type="InterPro" id="IPR018289">
    <property type="entry name" value="MULE_transposase_dom"/>
</dbReference>
<dbReference type="Pfam" id="PF10551">
    <property type="entry name" value="MULE"/>
    <property type="match status" value="1"/>
</dbReference>
<dbReference type="Proteomes" id="UP000276133">
    <property type="component" value="Unassembled WGS sequence"/>
</dbReference>
<sequence length="468" mass="54368">MENLSNLFDTLNVKEKLNLIKSSRNKKDGTPSWLLIDDNMFEYKTSYEAKDGKITWRCNNTKFPNCTGAVFTIGYYKPITVIQEHEHCATLKTEVKAVKAKIREMACSQPDSTARKIILECQKDVSEEVAANLPNYNATRQLCRISRVDPYENYEMPSDMNFELHENFTISAKNEKFLLYDSFDSKIDNSDRMLIFATEKNLQLLSEYRNWLCDGTFDADPILFKQLFTVHVIKNGKNLPLVYGLFVNKQQETYIKFFTVLKEKLKNMPSSISTDFELSIINAVDEVFSDTETCGCFFHLKKSIWRHVQEYGLATAYKDIKEDNQTKLYTKMLACLAFVPVEDVVSAFETLKKASPSNLAKLYKYFEQYYIGPLTRGRSPKRKPPMFEIEMWNCHKRTVLGLPRTNNNLEVEQSNTDNLYVQLSTGVVNRRKACYVVLEEKINQAIVDYNTEEVIKFCKYLSFLIEFM</sequence>
<name>A0A3M7QZH3_BRAPC</name>
<evidence type="ECO:0000313" key="2">
    <source>
        <dbReference type="EMBL" id="RNA16619.1"/>
    </source>
</evidence>
<dbReference type="EMBL" id="REGN01004670">
    <property type="protein sequence ID" value="RNA16619.1"/>
    <property type="molecule type" value="Genomic_DNA"/>
</dbReference>